<dbReference type="Pfam" id="PF00561">
    <property type="entry name" value="Abhydrolase_1"/>
    <property type="match status" value="1"/>
</dbReference>
<comment type="caution">
    <text evidence="2">The sequence shown here is derived from an EMBL/GenBank/DDBJ whole genome shotgun (WGS) entry which is preliminary data.</text>
</comment>
<dbReference type="EMBL" id="BRYB01000775">
    <property type="protein sequence ID" value="GMI37406.1"/>
    <property type="molecule type" value="Genomic_DNA"/>
</dbReference>
<dbReference type="Proteomes" id="UP001165060">
    <property type="component" value="Unassembled WGS sequence"/>
</dbReference>
<accession>A0ABQ6N1M2</accession>
<dbReference type="PANTHER" id="PTHR12277">
    <property type="entry name" value="ALPHA/BETA HYDROLASE DOMAIN-CONTAINING PROTEIN"/>
    <property type="match status" value="1"/>
</dbReference>
<evidence type="ECO:0000313" key="3">
    <source>
        <dbReference type="Proteomes" id="UP001165060"/>
    </source>
</evidence>
<feature type="domain" description="AB hydrolase-1" evidence="1">
    <location>
        <begin position="39"/>
        <end position="165"/>
    </location>
</feature>
<evidence type="ECO:0000313" key="2">
    <source>
        <dbReference type="EMBL" id="GMI37406.1"/>
    </source>
</evidence>
<dbReference type="InterPro" id="IPR000073">
    <property type="entry name" value="AB_hydrolase_1"/>
</dbReference>
<dbReference type="Gene3D" id="3.40.50.1820">
    <property type="entry name" value="alpha/beta hydrolase"/>
    <property type="match status" value="1"/>
</dbReference>
<organism evidence="2 3">
    <name type="scientific">Tetraparma gracilis</name>
    <dbReference type="NCBI Taxonomy" id="2962635"/>
    <lineage>
        <taxon>Eukaryota</taxon>
        <taxon>Sar</taxon>
        <taxon>Stramenopiles</taxon>
        <taxon>Ochrophyta</taxon>
        <taxon>Bolidophyceae</taxon>
        <taxon>Parmales</taxon>
        <taxon>Triparmaceae</taxon>
        <taxon>Tetraparma</taxon>
    </lineage>
</organism>
<reference evidence="2 3" key="1">
    <citation type="journal article" date="2023" name="Commun. Biol.">
        <title>Genome analysis of Parmales, the sister group of diatoms, reveals the evolutionary specialization of diatoms from phago-mixotrophs to photoautotrophs.</title>
        <authorList>
            <person name="Ban H."/>
            <person name="Sato S."/>
            <person name="Yoshikawa S."/>
            <person name="Yamada K."/>
            <person name="Nakamura Y."/>
            <person name="Ichinomiya M."/>
            <person name="Sato N."/>
            <person name="Blanc-Mathieu R."/>
            <person name="Endo H."/>
            <person name="Kuwata A."/>
            <person name="Ogata H."/>
        </authorList>
    </citation>
    <scope>NUCLEOTIDE SEQUENCE [LARGE SCALE GENOMIC DNA]</scope>
</reference>
<name>A0ABQ6N1M2_9STRA</name>
<protein>
    <recommendedName>
        <fullName evidence="1">AB hydrolase-1 domain-containing protein</fullName>
    </recommendedName>
</protein>
<evidence type="ECO:0000259" key="1">
    <source>
        <dbReference type="Pfam" id="PF00561"/>
    </source>
</evidence>
<dbReference type="SUPFAM" id="SSF53474">
    <property type="entry name" value="alpha/beta-Hydrolases"/>
    <property type="match status" value="1"/>
</dbReference>
<proteinExistence type="predicted"/>
<gene>
    <name evidence="2" type="ORF">TeGR_g11076</name>
</gene>
<feature type="non-terminal residue" evidence="2">
    <location>
        <position position="1"/>
    </location>
</feature>
<sequence>LLFQPPPPTYLHPSRHFLLPTRTGSTIPAFYLGGSHRTTLLFSHGNAEDLGMIYDWFADLSRLLSCNILCYDYTGYGKSQPPPGGARVPSEPQIRADIDAAYAYLTETLALPPQSIVLYGRSLGSGPSCYLARRTAAEGAPVAGLILQSPLLSAYRVAFNFRFTLPGDQFANVDLAPGIGCPTFVIHGTIDEVVPFWHGQGLFGALERKWRAKPFWVEGAGHNNIEALLRSTGAFVDCIAEFLDLHVPARTGEPRPPVEVPRCIDIALGGQGQ</sequence>
<dbReference type="InterPro" id="IPR029058">
    <property type="entry name" value="AB_hydrolase_fold"/>
</dbReference>
<dbReference type="PANTHER" id="PTHR12277:SF81">
    <property type="entry name" value="PROTEIN ABHD13"/>
    <property type="match status" value="1"/>
</dbReference>
<keyword evidence="3" id="KW-1185">Reference proteome</keyword>